<dbReference type="EMBL" id="AP013061">
    <property type="protein sequence ID" value="BAN27268.1"/>
    <property type="molecule type" value="Genomic_DNA"/>
</dbReference>
<dbReference type="InterPro" id="IPR018060">
    <property type="entry name" value="HTH_AraC"/>
</dbReference>
<dbReference type="PANTHER" id="PTHR43280">
    <property type="entry name" value="ARAC-FAMILY TRANSCRIPTIONAL REGULATOR"/>
    <property type="match status" value="1"/>
</dbReference>
<dbReference type="PROSITE" id="PS01124">
    <property type="entry name" value="HTH_ARAC_FAMILY_2"/>
    <property type="match status" value="1"/>
</dbReference>
<geneLocation type="plasmid" evidence="6 7">
    <name>p1</name>
</geneLocation>
<keyword evidence="1" id="KW-0805">Transcription regulation</keyword>
<dbReference type="AlphaFoldDB" id="R4WRL1"/>
<dbReference type="HOGENOM" id="CLU_000445_88_3_4"/>
<dbReference type="GO" id="GO:0043565">
    <property type="term" value="F:sequence-specific DNA binding"/>
    <property type="evidence" value="ECO:0007669"/>
    <property type="project" value="InterPro"/>
</dbReference>
<evidence type="ECO:0000313" key="6">
    <source>
        <dbReference type="EMBL" id="BAN27268.1"/>
    </source>
</evidence>
<feature type="domain" description="HTH araC/xylS-type" evidence="5">
    <location>
        <begin position="177"/>
        <end position="275"/>
    </location>
</feature>
<dbReference type="Pfam" id="PF12833">
    <property type="entry name" value="HTH_18"/>
    <property type="match status" value="1"/>
</dbReference>
<keyword evidence="2" id="KW-0238">DNA-binding</keyword>
<dbReference type="Pfam" id="PF02311">
    <property type="entry name" value="AraC_binding"/>
    <property type="match status" value="1"/>
</dbReference>
<dbReference type="InterPro" id="IPR014710">
    <property type="entry name" value="RmlC-like_jellyroll"/>
</dbReference>
<dbReference type="GO" id="GO:0003700">
    <property type="term" value="F:DNA-binding transcription factor activity"/>
    <property type="evidence" value="ECO:0007669"/>
    <property type="project" value="InterPro"/>
</dbReference>
<name>R4WRL1_9BURK</name>
<dbReference type="InterPro" id="IPR011051">
    <property type="entry name" value="RmlC_Cupin_sf"/>
</dbReference>
<dbReference type="CDD" id="cd06976">
    <property type="entry name" value="cupin_MtlR-like_N"/>
    <property type="match status" value="1"/>
</dbReference>
<dbReference type="Gene3D" id="1.10.10.60">
    <property type="entry name" value="Homeodomain-like"/>
    <property type="match status" value="1"/>
</dbReference>
<proteinExistence type="predicted"/>
<keyword evidence="6" id="KW-0614">Plasmid</keyword>
<evidence type="ECO:0000256" key="3">
    <source>
        <dbReference type="ARBA" id="ARBA00023163"/>
    </source>
</evidence>
<evidence type="ECO:0000256" key="2">
    <source>
        <dbReference type="ARBA" id="ARBA00023125"/>
    </source>
</evidence>
<sequence length="335" mass="36934">MGEGCSVRIFNRRIARIPFEWHHHPEYELTLTMNSRGKRYIGDSVASYGADDLVLVPPDLPHTWASNRSIDAGEPQVAIVVWFSGEWARRMASCCPEYEALNRLLRRAACGLAFGAKASAAMRSRLDGLLSVSPRERLAVALDVLCALADEDAQALASPSAFSGNASVTGHEPERINRVLALVDARFAQRLSLRELAQAANLSERTLNRYFVQHVGESVGRYVNRVRIGHATRMLADTAWPIAVIAARSGFPSVANFNRAYKTAKGMTPGAYRQEMANDRDKRKEDASALNERSPSLDRAKVRKAPRIRAKARPTDRTGSRPSSPNSGSRARAPR</sequence>
<dbReference type="PROSITE" id="PS00041">
    <property type="entry name" value="HTH_ARAC_FAMILY_1"/>
    <property type="match status" value="1"/>
</dbReference>
<evidence type="ECO:0000256" key="1">
    <source>
        <dbReference type="ARBA" id="ARBA00023015"/>
    </source>
</evidence>
<dbReference type="InterPro" id="IPR003313">
    <property type="entry name" value="AraC-bd"/>
</dbReference>
<feature type="region of interest" description="Disordered" evidence="4">
    <location>
        <begin position="269"/>
        <end position="335"/>
    </location>
</feature>
<dbReference type="InterPro" id="IPR018062">
    <property type="entry name" value="HTH_AraC-typ_CS"/>
</dbReference>
<organism evidence="6 7">
    <name type="scientific">Caballeronia insecticola</name>
    <dbReference type="NCBI Taxonomy" id="758793"/>
    <lineage>
        <taxon>Bacteria</taxon>
        <taxon>Pseudomonadati</taxon>
        <taxon>Pseudomonadota</taxon>
        <taxon>Betaproteobacteria</taxon>
        <taxon>Burkholderiales</taxon>
        <taxon>Burkholderiaceae</taxon>
        <taxon>Caballeronia</taxon>
    </lineage>
</organism>
<keyword evidence="7" id="KW-1185">Reference proteome</keyword>
<keyword evidence="3" id="KW-0804">Transcription</keyword>
<reference evidence="6 7" key="2">
    <citation type="journal article" date="2018" name="Int. J. Syst. Evol. Microbiol.">
        <title>Burkholderia insecticola sp. nov., a gut symbiotic bacterium of the bean bug Riptortus pedestris.</title>
        <authorList>
            <person name="Takeshita K."/>
            <person name="Tamaki H."/>
            <person name="Ohbayashi T."/>
            <person name="Meng X.-Y."/>
            <person name="Sone T."/>
            <person name="Mitani Y."/>
            <person name="Peeters C."/>
            <person name="Kikuchi Y."/>
            <person name="Vandamme P."/>
        </authorList>
    </citation>
    <scope>NUCLEOTIDE SEQUENCE [LARGE SCALE GENOMIC DNA]</scope>
    <source>
        <strain evidence="6">RPE64</strain>
        <plasmid evidence="6 7">p1</plasmid>
    </source>
</reference>
<evidence type="ECO:0000313" key="7">
    <source>
        <dbReference type="Proteomes" id="UP000013966"/>
    </source>
</evidence>
<dbReference type="Proteomes" id="UP000013966">
    <property type="component" value="Plasmid p1"/>
</dbReference>
<accession>R4WRL1</accession>
<dbReference type="SUPFAM" id="SSF46689">
    <property type="entry name" value="Homeodomain-like"/>
    <property type="match status" value="2"/>
</dbReference>
<gene>
    <name evidence="6" type="ORF">BRPE64_DCDS03320</name>
</gene>
<dbReference type="InterPro" id="IPR009057">
    <property type="entry name" value="Homeodomain-like_sf"/>
</dbReference>
<evidence type="ECO:0000256" key="4">
    <source>
        <dbReference type="SAM" id="MobiDB-lite"/>
    </source>
</evidence>
<dbReference type="SUPFAM" id="SSF51182">
    <property type="entry name" value="RmlC-like cupins"/>
    <property type="match status" value="1"/>
</dbReference>
<dbReference type="Gene3D" id="2.60.120.10">
    <property type="entry name" value="Jelly Rolls"/>
    <property type="match status" value="1"/>
</dbReference>
<evidence type="ECO:0000259" key="5">
    <source>
        <dbReference type="PROSITE" id="PS01124"/>
    </source>
</evidence>
<dbReference type="SMART" id="SM00342">
    <property type="entry name" value="HTH_ARAC"/>
    <property type="match status" value="1"/>
</dbReference>
<feature type="compositionally biased region" description="Low complexity" evidence="4">
    <location>
        <begin position="320"/>
        <end position="335"/>
    </location>
</feature>
<dbReference type="PANTHER" id="PTHR43280:SF27">
    <property type="entry name" value="TRANSCRIPTIONAL REGULATOR MTLR"/>
    <property type="match status" value="1"/>
</dbReference>
<protein>
    <submittedName>
        <fullName evidence="6">Transcriptional regulator AraC family</fullName>
    </submittedName>
</protein>
<dbReference type="PATRIC" id="fig|758793.3.peg.5481"/>
<feature type="compositionally biased region" description="Basic and acidic residues" evidence="4">
    <location>
        <begin position="276"/>
        <end position="287"/>
    </location>
</feature>
<reference evidence="6 7" key="1">
    <citation type="journal article" date="2013" name="Genome Announc.">
        <title>Complete Genome Sequence of Burkholderia sp. Strain RPE64, Bacterial Symbiont of the Bean Bug Riptortus pedestris.</title>
        <authorList>
            <person name="Shibata T.F."/>
            <person name="Maeda T."/>
            <person name="Nikoh N."/>
            <person name="Yamaguchi K."/>
            <person name="Oshima K."/>
            <person name="Hattori M."/>
            <person name="Nishiyama T."/>
            <person name="Hasebe M."/>
            <person name="Fukatsu T."/>
            <person name="Kikuchi Y."/>
            <person name="Shigenobu S."/>
        </authorList>
    </citation>
    <scope>NUCLEOTIDE SEQUENCE [LARGE SCALE GENOMIC DNA]</scope>
    <source>
        <plasmid evidence="6 7">p1</plasmid>
    </source>
</reference>
<dbReference type="KEGG" id="buo:BRPE64_DCDS03320"/>
<feature type="compositionally biased region" description="Basic residues" evidence="4">
    <location>
        <begin position="301"/>
        <end position="312"/>
    </location>
</feature>